<feature type="transmembrane region" description="Helical" evidence="1">
    <location>
        <begin position="398"/>
        <end position="416"/>
    </location>
</feature>
<feature type="transmembrane region" description="Helical" evidence="1">
    <location>
        <begin position="183"/>
        <end position="209"/>
    </location>
</feature>
<name>A0A7M5X7U9_9CNID</name>
<sequence length="424" mass="48782">MKKETKENTQEEEIEPASKGVVFLFCFMLLTKGITACIFQTTTYFFMLRILDGKIEEANYLYTTLSTVKAITKFIGVFICGLAIDSQKMKLRTIMQIFTTFHTLGFIFSFFQNIHLLFIGNIFREFGAGYIIVVKVKLTFSKKQSSFALVCTVFAKIMGIIAGSLLSIFVIPKVEFKIGNFDVWYGNFPCLVSFTLYFIILILCSNLMTDKDDPIQILKRINKRKKEKSFWRNGFELCKNIAYLVILMFSIYFYMVVEAYKNYRSINYLHCYGFGVQWLGAMLLVAYTAKLFFMPAFKIIIDHWQKIDFMMVIILPYIAFSLSQTTIGSLFCDSYLLSDMYVKMMFTAGYQIPPVLLIAKLVDNKMKGTAQSLCSMCQKLSAIIIGALGTIFVNHQEPFMFCLMLIGVFLVAIAIWKRQLFVNL</sequence>
<feature type="transmembrane region" description="Helical" evidence="1">
    <location>
        <begin position="275"/>
        <end position="297"/>
    </location>
</feature>
<protein>
    <submittedName>
        <fullName evidence="2">Uncharacterized protein</fullName>
    </submittedName>
</protein>
<dbReference type="AlphaFoldDB" id="A0A7M5X7U9"/>
<feature type="transmembrane region" description="Helical" evidence="1">
    <location>
        <begin position="230"/>
        <end position="255"/>
    </location>
</feature>
<keyword evidence="1" id="KW-1133">Transmembrane helix</keyword>
<keyword evidence="3" id="KW-1185">Reference proteome</keyword>
<keyword evidence="1" id="KW-0812">Transmembrane</keyword>
<keyword evidence="1" id="KW-0472">Membrane</keyword>
<evidence type="ECO:0000313" key="2">
    <source>
        <dbReference type="EnsemblMetazoa" id="CLYHEMP018898.2"/>
    </source>
</evidence>
<dbReference type="Gene3D" id="1.20.1250.20">
    <property type="entry name" value="MFS general substrate transporter like domains"/>
    <property type="match status" value="1"/>
</dbReference>
<reference evidence="2" key="1">
    <citation type="submission" date="2021-01" db="UniProtKB">
        <authorList>
            <consortium name="EnsemblMetazoa"/>
        </authorList>
    </citation>
    <scope>IDENTIFICATION</scope>
</reference>
<feature type="transmembrane region" description="Helical" evidence="1">
    <location>
        <begin position="309"/>
        <end position="328"/>
    </location>
</feature>
<feature type="transmembrane region" description="Helical" evidence="1">
    <location>
        <begin position="91"/>
        <end position="111"/>
    </location>
</feature>
<feature type="transmembrane region" description="Helical" evidence="1">
    <location>
        <begin position="146"/>
        <end position="171"/>
    </location>
</feature>
<evidence type="ECO:0000313" key="3">
    <source>
        <dbReference type="Proteomes" id="UP000594262"/>
    </source>
</evidence>
<dbReference type="InterPro" id="IPR036259">
    <property type="entry name" value="MFS_trans_sf"/>
</dbReference>
<feature type="transmembrane region" description="Helical" evidence="1">
    <location>
        <begin position="21"/>
        <end position="48"/>
    </location>
</feature>
<dbReference type="Proteomes" id="UP000594262">
    <property type="component" value="Unplaced"/>
</dbReference>
<dbReference type="SUPFAM" id="SSF103473">
    <property type="entry name" value="MFS general substrate transporter"/>
    <property type="match status" value="1"/>
</dbReference>
<dbReference type="CDD" id="cd06174">
    <property type="entry name" value="MFS"/>
    <property type="match status" value="1"/>
</dbReference>
<proteinExistence type="predicted"/>
<organism evidence="2 3">
    <name type="scientific">Clytia hemisphaerica</name>
    <dbReference type="NCBI Taxonomy" id="252671"/>
    <lineage>
        <taxon>Eukaryota</taxon>
        <taxon>Metazoa</taxon>
        <taxon>Cnidaria</taxon>
        <taxon>Hydrozoa</taxon>
        <taxon>Hydroidolina</taxon>
        <taxon>Leptothecata</taxon>
        <taxon>Obeliida</taxon>
        <taxon>Clytiidae</taxon>
        <taxon>Clytia</taxon>
    </lineage>
</organism>
<accession>A0A7M5X7U9</accession>
<feature type="transmembrane region" description="Helical" evidence="1">
    <location>
        <begin position="60"/>
        <end position="84"/>
    </location>
</feature>
<evidence type="ECO:0000256" key="1">
    <source>
        <dbReference type="SAM" id="Phobius"/>
    </source>
</evidence>
<dbReference type="EnsemblMetazoa" id="CLYHEMT018898.2">
    <property type="protein sequence ID" value="CLYHEMP018898.2"/>
    <property type="gene ID" value="CLYHEMG018898"/>
</dbReference>